<evidence type="ECO:0000313" key="2">
    <source>
        <dbReference type="Proteomes" id="UP001605036"/>
    </source>
</evidence>
<reference evidence="1 2" key="1">
    <citation type="submission" date="2024-09" db="EMBL/GenBank/DDBJ databases">
        <title>Chromosome-scale assembly of Riccia fluitans.</title>
        <authorList>
            <person name="Paukszto L."/>
            <person name="Sawicki J."/>
            <person name="Karawczyk K."/>
            <person name="Piernik-Szablinska J."/>
            <person name="Szczecinska M."/>
            <person name="Mazdziarz M."/>
        </authorList>
    </citation>
    <scope>NUCLEOTIDE SEQUENCE [LARGE SCALE GENOMIC DNA]</scope>
    <source>
        <strain evidence="1">Rf_01</strain>
        <tissue evidence="1">Aerial parts of the thallus</tissue>
    </source>
</reference>
<comment type="caution">
    <text evidence="1">The sequence shown here is derived from an EMBL/GenBank/DDBJ whole genome shotgun (WGS) entry which is preliminary data.</text>
</comment>
<keyword evidence="2" id="KW-1185">Reference proteome</keyword>
<dbReference type="AlphaFoldDB" id="A0ABD1YBW0"/>
<dbReference type="Proteomes" id="UP001605036">
    <property type="component" value="Unassembled WGS sequence"/>
</dbReference>
<sequence>MDPLERDRIIANRQQEVFCIPRIRDTDPVSIVDERPIDFLVMELRKEIKRNCEEAEGVLSVAEDVGNRSADSSRTGGGLVEENVRCAGRRARRSRRGSVHRVQPI</sequence>
<proteinExistence type="predicted"/>
<evidence type="ECO:0000313" key="1">
    <source>
        <dbReference type="EMBL" id="KAL2624180.1"/>
    </source>
</evidence>
<name>A0ABD1YBW0_9MARC</name>
<gene>
    <name evidence="1" type="ORF">R1flu_008425</name>
</gene>
<dbReference type="EMBL" id="JBHFFA010000005">
    <property type="protein sequence ID" value="KAL2624180.1"/>
    <property type="molecule type" value="Genomic_DNA"/>
</dbReference>
<accession>A0ABD1YBW0</accession>
<organism evidence="1 2">
    <name type="scientific">Riccia fluitans</name>
    <dbReference type="NCBI Taxonomy" id="41844"/>
    <lineage>
        <taxon>Eukaryota</taxon>
        <taxon>Viridiplantae</taxon>
        <taxon>Streptophyta</taxon>
        <taxon>Embryophyta</taxon>
        <taxon>Marchantiophyta</taxon>
        <taxon>Marchantiopsida</taxon>
        <taxon>Marchantiidae</taxon>
        <taxon>Marchantiales</taxon>
        <taxon>Ricciaceae</taxon>
        <taxon>Riccia</taxon>
    </lineage>
</organism>
<protein>
    <submittedName>
        <fullName evidence="1">Uncharacterized protein</fullName>
    </submittedName>
</protein>